<dbReference type="SUPFAM" id="SSF56219">
    <property type="entry name" value="DNase I-like"/>
    <property type="match status" value="1"/>
</dbReference>
<dbReference type="GO" id="GO:0003824">
    <property type="term" value="F:catalytic activity"/>
    <property type="evidence" value="ECO:0007669"/>
    <property type="project" value="InterPro"/>
</dbReference>
<organism evidence="2 3">
    <name type="scientific">Pieris macdunnoughi</name>
    <dbReference type="NCBI Taxonomy" id="345717"/>
    <lineage>
        <taxon>Eukaryota</taxon>
        <taxon>Metazoa</taxon>
        <taxon>Ecdysozoa</taxon>
        <taxon>Arthropoda</taxon>
        <taxon>Hexapoda</taxon>
        <taxon>Insecta</taxon>
        <taxon>Pterygota</taxon>
        <taxon>Neoptera</taxon>
        <taxon>Endopterygota</taxon>
        <taxon>Lepidoptera</taxon>
        <taxon>Glossata</taxon>
        <taxon>Ditrysia</taxon>
        <taxon>Papilionoidea</taxon>
        <taxon>Pieridae</taxon>
        <taxon>Pierinae</taxon>
        <taxon>Pieris</taxon>
    </lineage>
</organism>
<dbReference type="Pfam" id="PF14529">
    <property type="entry name" value="Exo_endo_phos_2"/>
    <property type="match status" value="1"/>
</dbReference>
<evidence type="ECO:0000259" key="1">
    <source>
        <dbReference type="Pfam" id="PF14529"/>
    </source>
</evidence>
<dbReference type="OrthoDB" id="411871at2759"/>
<feature type="domain" description="Endonuclease/exonuclease/phosphatase" evidence="1">
    <location>
        <begin position="45"/>
        <end position="148"/>
    </location>
</feature>
<accession>A0A821XTB6</accession>
<gene>
    <name evidence="2" type="ORF">PMACD_LOCUS15351</name>
</gene>
<reference evidence="2" key="1">
    <citation type="submission" date="2021-02" db="EMBL/GenBank/DDBJ databases">
        <authorList>
            <person name="Steward A R."/>
        </authorList>
    </citation>
    <scope>NUCLEOTIDE SEQUENCE</scope>
</reference>
<protein>
    <recommendedName>
        <fullName evidence="1">Endonuclease/exonuclease/phosphatase domain-containing protein</fullName>
    </recommendedName>
</protein>
<dbReference type="AlphaFoldDB" id="A0A821XTB6"/>
<dbReference type="InterPro" id="IPR036691">
    <property type="entry name" value="Endo/exonu/phosph_ase_sf"/>
</dbReference>
<dbReference type="EMBL" id="CAJOBZ010000070">
    <property type="protein sequence ID" value="CAF4947708.1"/>
    <property type="molecule type" value="Genomic_DNA"/>
</dbReference>
<proteinExistence type="predicted"/>
<evidence type="ECO:0000313" key="2">
    <source>
        <dbReference type="EMBL" id="CAF4947708.1"/>
    </source>
</evidence>
<name>A0A821XTB6_9NEOP</name>
<dbReference type="Proteomes" id="UP000663880">
    <property type="component" value="Unassembled WGS sequence"/>
</dbReference>
<dbReference type="InterPro" id="IPR005135">
    <property type="entry name" value="Endo/exonuclease/phosphatase"/>
</dbReference>
<keyword evidence="3" id="KW-1185">Reference proteome</keyword>
<dbReference type="Gene3D" id="3.60.10.10">
    <property type="entry name" value="Endonuclease/exonuclease/phosphatase"/>
    <property type="match status" value="1"/>
</dbReference>
<comment type="caution">
    <text evidence="2">The sequence shown here is derived from an EMBL/GenBank/DDBJ whole genome shotgun (WGS) entry which is preliminary data.</text>
</comment>
<evidence type="ECO:0000313" key="3">
    <source>
        <dbReference type="Proteomes" id="UP000663880"/>
    </source>
</evidence>
<sequence length="301" mass="34703">MIHIKGISKNTPAEEIINAIKDQNPSLKLEKFNIKFKRNNRNDIEPETDNNDTLNTLENFIIQHPHASIAVCGDFNAWHTLWGGGRYPRSNRRGHDLVDLMSSADLHLCNVGNTLTFETITHGRPRSSIIDLSFSTTPLFNKITHWEVRPNLFPSTQHNIITYKIKLQNPSTATPNQSTFLYRTKNANWHTFKENLLSKIANSQILDTNFLNISPTELDSIVERTTRIINDACTESFPVKTSKHTSKAPFWDDHLEHLKTKCNQLHRILYRTTRSNNTPSPDLIEQYRDTKENYASEIRRA</sequence>